<dbReference type="Gene3D" id="1.10.10.10">
    <property type="entry name" value="Winged helix-like DNA-binding domain superfamily/Winged helix DNA-binding domain"/>
    <property type="match status" value="1"/>
</dbReference>
<evidence type="ECO:0000256" key="1">
    <source>
        <dbReference type="ARBA" id="ARBA00011046"/>
    </source>
</evidence>
<keyword evidence="3" id="KW-0238">DNA-binding</keyword>
<keyword evidence="6" id="KW-1185">Reference proteome</keyword>
<reference evidence="5 6" key="1">
    <citation type="submission" date="2021-03" db="EMBL/GenBank/DDBJ databases">
        <title>Aliifodinibius sp. nov., a new bacterium isolated from saline soil.</title>
        <authorList>
            <person name="Galisteo C."/>
            <person name="De La Haba R."/>
            <person name="Sanchez-Porro C."/>
            <person name="Ventosa A."/>
        </authorList>
    </citation>
    <scope>NUCLEOTIDE SEQUENCE [LARGE SCALE GENOMIC DNA]</scope>
    <source>
        <strain evidence="5 6">1BSP15-2V2</strain>
    </source>
</reference>
<dbReference type="Pfam" id="PF03965">
    <property type="entry name" value="Penicillinase_R"/>
    <property type="match status" value="1"/>
</dbReference>
<name>A0ABT3PQZ6_9BACT</name>
<accession>A0ABT3PQZ6</accession>
<keyword evidence="4" id="KW-0804">Transcription</keyword>
<keyword evidence="2" id="KW-0805">Transcription regulation</keyword>
<dbReference type="EMBL" id="JAGGJA010000011">
    <property type="protein sequence ID" value="MCW9708287.1"/>
    <property type="molecule type" value="Genomic_DNA"/>
</dbReference>
<dbReference type="Proteomes" id="UP001207918">
    <property type="component" value="Unassembled WGS sequence"/>
</dbReference>
<dbReference type="RefSeq" id="WP_265767074.1">
    <property type="nucleotide sequence ID" value="NZ_JAGGJA010000011.1"/>
</dbReference>
<dbReference type="InterPro" id="IPR036388">
    <property type="entry name" value="WH-like_DNA-bd_sf"/>
</dbReference>
<organism evidence="5 6">
    <name type="scientific">Fodinibius salsisoli</name>
    <dbReference type="NCBI Taxonomy" id="2820877"/>
    <lineage>
        <taxon>Bacteria</taxon>
        <taxon>Pseudomonadati</taxon>
        <taxon>Balneolota</taxon>
        <taxon>Balneolia</taxon>
        <taxon>Balneolales</taxon>
        <taxon>Balneolaceae</taxon>
        <taxon>Fodinibius</taxon>
    </lineage>
</organism>
<comment type="similarity">
    <text evidence="1">Belongs to the BlaI transcriptional regulatory family.</text>
</comment>
<evidence type="ECO:0000313" key="6">
    <source>
        <dbReference type="Proteomes" id="UP001207918"/>
    </source>
</evidence>
<dbReference type="InterPro" id="IPR005650">
    <property type="entry name" value="BlaI_family"/>
</dbReference>
<dbReference type="Gene3D" id="1.10.4040.10">
    <property type="entry name" value="Penicillinase repressor domain"/>
    <property type="match status" value="1"/>
</dbReference>
<dbReference type="SUPFAM" id="SSF46785">
    <property type="entry name" value="Winged helix' DNA-binding domain"/>
    <property type="match status" value="1"/>
</dbReference>
<comment type="caution">
    <text evidence="5">The sequence shown here is derived from an EMBL/GenBank/DDBJ whole genome shotgun (WGS) entry which is preliminary data.</text>
</comment>
<evidence type="ECO:0000256" key="2">
    <source>
        <dbReference type="ARBA" id="ARBA00023015"/>
    </source>
</evidence>
<protein>
    <submittedName>
        <fullName evidence="5">BlaI/MecI/CopY family transcriptional regulator</fullName>
    </submittedName>
</protein>
<sequence length="123" mass="14663">MKLSKSEEQLMQYIWELGKAFLSDLLEKYPKPKPASSTVATLLKRMKDKGYIDYEQMGRSRRYYPLVEKSDYFSQHLNNLIKKYFNDSPSTFASFFTKETNLSDEELEELQEIINQELKKRDQ</sequence>
<dbReference type="InterPro" id="IPR036390">
    <property type="entry name" value="WH_DNA-bd_sf"/>
</dbReference>
<proteinExistence type="inferred from homology"/>
<gene>
    <name evidence="5" type="ORF">J6I44_15580</name>
</gene>
<evidence type="ECO:0000313" key="5">
    <source>
        <dbReference type="EMBL" id="MCW9708287.1"/>
    </source>
</evidence>
<evidence type="ECO:0000256" key="4">
    <source>
        <dbReference type="ARBA" id="ARBA00023163"/>
    </source>
</evidence>
<dbReference type="PIRSF" id="PIRSF019455">
    <property type="entry name" value="CopR_AtkY"/>
    <property type="match status" value="1"/>
</dbReference>
<evidence type="ECO:0000256" key="3">
    <source>
        <dbReference type="ARBA" id="ARBA00023125"/>
    </source>
</evidence>